<dbReference type="InterPro" id="IPR050695">
    <property type="entry name" value="N-acetylmuramoyl_amidase_3"/>
</dbReference>
<name>A0ABW0MHS8_9BURK</name>
<comment type="catalytic activity">
    <reaction evidence="1">
        <text>Hydrolyzes the link between N-acetylmuramoyl residues and L-amino acid residues in certain cell-wall glycopeptides.</text>
        <dbReference type="EC" id="3.5.1.28"/>
    </reaction>
</comment>
<feature type="chain" id="PRO_5047028964" description="N-acetylmuramoyl-L-alanine amidase" evidence="4">
    <location>
        <begin position="22"/>
        <end position="247"/>
    </location>
</feature>
<dbReference type="Gene3D" id="3.40.630.40">
    <property type="entry name" value="Zn-dependent exopeptidases"/>
    <property type="match status" value="1"/>
</dbReference>
<dbReference type="PANTHER" id="PTHR30404">
    <property type="entry name" value="N-ACETYLMURAMOYL-L-ALANINE AMIDASE"/>
    <property type="match status" value="1"/>
</dbReference>
<comment type="caution">
    <text evidence="6">The sequence shown here is derived from an EMBL/GenBank/DDBJ whole genome shotgun (WGS) entry which is preliminary data.</text>
</comment>
<dbReference type="EC" id="3.5.1.28" evidence="2"/>
<dbReference type="SUPFAM" id="SSF53187">
    <property type="entry name" value="Zn-dependent exopeptidases"/>
    <property type="match status" value="1"/>
</dbReference>
<gene>
    <name evidence="6" type="ORF">ACFPQ5_06260</name>
</gene>
<dbReference type="PANTHER" id="PTHR30404:SF0">
    <property type="entry name" value="N-ACETYLMURAMOYL-L-ALANINE AMIDASE AMIC"/>
    <property type="match status" value="1"/>
</dbReference>
<evidence type="ECO:0000313" key="7">
    <source>
        <dbReference type="Proteomes" id="UP001596101"/>
    </source>
</evidence>
<dbReference type="SMART" id="SM00646">
    <property type="entry name" value="Ami_3"/>
    <property type="match status" value="1"/>
</dbReference>
<keyword evidence="4" id="KW-0732">Signal</keyword>
<dbReference type="Proteomes" id="UP001596101">
    <property type="component" value="Unassembled WGS sequence"/>
</dbReference>
<dbReference type="InterPro" id="IPR002508">
    <property type="entry name" value="MurNAc-LAA_cat"/>
</dbReference>
<accession>A0ABW0MHS8</accession>
<evidence type="ECO:0000256" key="3">
    <source>
        <dbReference type="ARBA" id="ARBA00022801"/>
    </source>
</evidence>
<evidence type="ECO:0000313" key="6">
    <source>
        <dbReference type="EMBL" id="MFC5477780.1"/>
    </source>
</evidence>
<sequence>MSTPIRRGALCILLAGGTAGACDPASFPVAIDPGHTPRQPGAASARGIPEVRFNDELAAALVAELAKAGFPNVALTREPGEDISLLNRSAAANRRGARLFVSIHHDSVQPRYLSAWEVDGRRRFYSDVFSGYSLFFSRDNADPASSLAFARLLGTRLRTAGFVPTLHHAQQIQGEKRELVDAWRGIYRFDALVVLKSARMPALLVEAGIIVNRHDEPSLREPAQQRAFAHRIALAVADFCEAGMVQP</sequence>
<evidence type="ECO:0000256" key="1">
    <source>
        <dbReference type="ARBA" id="ARBA00001561"/>
    </source>
</evidence>
<proteinExistence type="predicted"/>
<keyword evidence="7" id="KW-1185">Reference proteome</keyword>
<feature type="signal peptide" evidence="4">
    <location>
        <begin position="1"/>
        <end position="21"/>
    </location>
</feature>
<keyword evidence="3" id="KW-0378">Hydrolase</keyword>
<evidence type="ECO:0000256" key="2">
    <source>
        <dbReference type="ARBA" id="ARBA00011901"/>
    </source>
</evidence>
<dbReference type="Pfam" id="PF01520">
    <property type="entry name" value="Amidase_3"/>
    <property type="match status" value="1"/>
</dbReference>
<reference evidence="7" key="1">
    <citation type="journal article" date="2019" name="Int. J. Syst. Evol. Microbiol.">
        <title>The Global Catalogue of Microorganisms (GCM) 10K type strain sequencing project: providing services to taxonomists for standard genome sequencing and annotation.</title>
        <authorList>
            <consortium name="The Broad Institute Genomics Platform"/>
            <consortium name="The Broad Institute Genome Sequencing Center for Infectious Disease"/>
            <person name="Wu L."/>
            <person name="Ma J."/>
        </authorList>
    </citation>
    <scope>NUCLEOTIDE SEQUENCE [LARGE SCALE GENOMIC DNA]</scope>
    <source>
        <strain evidence="7">CCUG 43111</strain>
    </source>
</reference>
<dbReference type="CDD" id="cd02696">
    <property type="entry name" value="MurNAc-LAA"/>
    <property type="match status" value="1"/>
</dbReference>
<feature type="domain" description="MurNAc-LAA" evidence="5">
    <location>
        <begin position="89"/>
        <end position="237"/>
    </location>
</feature>
<dbReference type="EMBL" id="JBHSMR010000010">
    <property type="protein sequence ID" value="MFC5477780.1"/>
    <property type="molecule type" value="Genomic_DNA"/>
</dbReference>
<evidence type="ECO:0000259" key="5">
    <source>
        <dbReference type="SMART" id="SM00646"/>
    </source>
</evidence>
<organism evidence="6 7">
    <name type="scientific">Massilia suwonensis</name>
    <dbReference type="NCBI Taxonomy" id="648895"/>
    <lineage>
        <taxon>Bacteria</taxon>
        <taxon>Pseudomonadati</taxon>
        <taxon>Pseudomonadota</taxon>
        <taxon>Betaproteobacteria</taxon>
        <taxon>Burkholderiales</taxon>
        <taxon>Oxalobacteraceae</taxon>
        <taxon>Telluria group</taxon>
        <taxon>Massilia</taxon>
    </lineage>
</organism>
<dbReference type="PROSITE" id="PS51257">
    <property type="entry name" value="PROKAR_LIPOPROTEIN"/>
    <property type="match status" value="1"/>
</dbReference>
<evidence type="ECO:0000256" key="4">
    <source>
        <dbReference type="SAM" id="SignalP"/>
    </source>
</evidence>
<dbReference type="RefSeq" id="WP_379752430.1">
    <property type="nucleotide sequence ID" value="NZ_JBHSMR010000010.1"/>
</dbReference>
<protein>
    <recommendedName>
        <fullName evidence="2">N-acetylmuramoyl-L-alanine amidase</fullName>
        <ecNumber evidence="2">3.5.1.28</ecNumber>
    </recommendedName>
</protein>